<proteinExistence type="inferred from homology"/>
<gene>
    <name evidence="11" type="ORF">EB796_017219</name>
</gene>
<dbReference type="Proteomes" id="UP000593567">
    <property type="component" value="Unassembled WGS sequence"/>
</dbReference>
<evidence type="ECO:0000256" key="8">
    <source>
        <dbReference type="ARBA" id="ARBA00046432"/>
    </source>
</evidence>
<evidence type="ECO:0000256" key="10">
    <source>
        <dbReference type="SAM" id="MobiDB-lite"/>
    </source>
</evidence>
<comment type="similarity">
    <text evidence="2 9">Belongs to the eIF-2B alpha/beta/delta subunits family.</text>
</comment>
<evidence type="ECO:0000313" key="12">
    <source>
        <dbReference type="Proteomes" id="UP000593567"/>
    </source>
</evidence>
<comment type="subunit">
    <text evidence="8">Component of the translation initiation factor 2B (eIF2B) complex which is a heterodecamer of two sets of five different subunits: alpha, beta, gamma, delta and epsilon. Subunits alpha, beta and delta comprise a regulatory subcomplex and subunits epsilon and gamma comprise a catalytic subcomplex. Within the complex, the hexameric regulatory complex resides at the center, with the two heterodimeric catalytic subcomplexes bound on opposite sides.</text>
</comment>
<feature type="compositionally biased region" description="Basic and acidic residues" evidence="10">
    <location>
        <begin position="105"/>
        <end position="133"/>
    </location>
</feature>
<dbReference type="Pfam" id="PF01008">
    <property type="entry name" value="IF-2B"/>
    <property type="match status" value="1"/>
</dbReference>
<dbReference type="PANTHER" id="PTHR10233:SF14">
    <property type="entry name" value="TRANSLATION INITIATION FACTOR EIF-2B SUBUNIT DELTA"/>
    <property type="match status" value="1"/>
</dbReference>
<organism evidence="11 12">
    <name type="scientific">Bugula neritina</name>
    <name type="common">Brown bryozoan</name>
    <name type="synonym">Sertularia neritina</name>
    <dbReference type="NCBI Taxonomy" id="10212"/>
    <lineage>
        <taxon>Eukaryota</taxon>
        <taxon>Metazoa</taxon>
        <taxon>Spiralia</taxon>
        <taxon>Lophotrochozoa</taxon>
        <taxon>Bryozoa</taxon>
        <taxon>Gymnolaemata</taxon>
        <taxon>Cheilostomatida</taxon>
        <taxon>Flustrina</taxon>
        <taxon>Buguloidea</taxon>
        <taxon>Bugulidae</taxon>
        <taxon>Bugula</taxon>
    </lineage>
</organism>
<dbReference type="GO" id="GO:0003743">
    <property type="term" value="F:translation initiation factor activity"/>
    <property type="evidence" value="ECO:0007669"/>
    <property type="project" value="UniProtKB-KW"/>
</dbReference>
<dbReference type="PANTHER" id="PTHR10233">
    <property type="entry name" value="TRANSLATION INITIATION FACTOR EIF-2B"/>
    <property type="match status" value="1"/>
</dbReference>
<dbReference type="OrthoDB" id="10254737at2759"/>
<feature type="compositionally biased region" description="Polar residues" evidence="10">
    <location>
        <begin position="1"/>
        <end position="12"/>
    </location>
</feature>
<evidence type="ECO:0000256" key="2">
    <source>
        <dbReference type="ARBA" id="ARBA00007251"/>
    </source>
</evidence>
<evidence type="ECO:0000256" key="3">
    <source>
        <dbReference type="ARBA" id="ARBA00022490"/>
    </source>
</evidence>
<keyword evidence="4" id="KW-0396">Initiation factor</keyword>
<feature type="compositionally biased region" description="Basic and acidic residues" evidence="10">
    <location>
        <begin position="69"/>
        <end position="81"/>
    </location>
</feature>
<feature type="region of interest" description="Disordered" evidence="10">
    <location>
        <begin position="1"/>
        <end position="145"/>
    </location>
</feature>
<feature type="compositionally biased region" description="Low complexity" evidence="10">
    <location>
        <begin position="49"/>
        <end position="58"/>
    </location>
</feature>
<accession>A0A7J7JFT9</accession>
<evidence type="ECO:0000256" key="9">
    <source>
        <dbReference type="RuleBase" id="RU003814"/>
    </source>
</evidence>
<comment type="subcellular location">
    <subcellularLocation>
        <location evidence="1">Cytoplasm</location>
        <location evidence="1">Cytosol</location>
    </subcellularLocation>
</comment>
<keyword evidence="5" id="KW-0648">Protein biosynthesis</keyword>
<evidence type="ECO:0000313" key="11">
    <source>
        <dbReference type="EMBL" id="KAF6024471.1"/>
    </source>
</evidence>
<comment type="caution">
    <text evidence="11">The sequence shown here is derived from an EMBL/GenBank/DDBJ whole genome shotgun (WGS) entry which is preliminary data.</text>
</comment>
<keyword evidence="12" id="KW-1185">Reference proteome</keyword>
<dbReference type="EMBL" id="VXIV02002573">
    <property type="protein sequence ID" value="KAF6024471.1"/>
    <property type="molecule type" value="Genomic_DNA"/>
</dbReference>
<protein>
    <recommendedName>
        <fullName evidence="6">Translation initiation factor eIF2B subunit delta</fullName>
    </recommendedName>
    <alternativeName>
        <fullName evidence="7">eIF2B GDP-GTP exchange factor subunit delta</fullName>
    </alternativeName>
</protein>
<feature type="compositionally biased region" description="Polar residues" evidence="10">
    <location>
        <begin position="134"/>
        <end position="143"/>
    </location>
</feature>
<dbReference type="InterPro" id="IPR000649">
    <property type="entry name" value="IF-2B-related"/>
</dbReference>
<dbReference type="InterPro" id="IPR037171">
    <property type="entry name" value="NagB/RpiA_transferase-like"/>
</dbReference>
<dbReference type="AlphaFoldDB" id="A0A7J7JFT9"/>
<evidence type="ECO:0000256" key="7">
    <source>
        <dbReference type="ARBA" id="ARBA00044356"/>
    </source>
</evidence>
<sequence length="291" mass="31656">MSQDSATPSSSSKKQDKKNRRAAKVQQKEASGESEQTNEAAVSTPPGASASSDVTSSSKLDKKARRAAKLKEKEQSQDSKESSAPSNKVETGDTKENQQPGPPPDGEKKKLSKAERRELQEAQRKAKLEKKLEATSQPSISSKDSIEKAVTNEITKKSTKITKSSKAHLSSKDNTVHLFSHLPSFKGSLPKTKSYIHPAISQIGLQYATGVVCGGNARAVALLCALKQVVQDYITPDQKELARDLHDQVKRYMEFLDLCRPISVSMDSVSKYISPIILCCSGRTDQQASGH</sequence>
<name>A0A7J7JFT9_BUGNE</name>
<dbReference type="SUPFAM" id="SSF100950">
    <property type="entry name" value="NagB/RpiA/CoA transferase-like"/>
    <property type="match status" value="1"/>
</dbReference>
<evidence type="ECO:0000256" key="5">
    <source>
        <dbReference type="ARBA" id="ARBA00022917"/>
    </source>
</evidence>
<evidence type="ECO:0000256" key="6">
    <source>
        <dbReference type="ARBA" id="ARBA00044147"/>
    </source>
</evidence>
<dbReference type="GO" id="GO:0005829">
    <property type="term" value="C:cytosol"/>
    <property type="evidence" value="ECO:0007669"/>
    <property type="project" value="UniProtKB-SubCell"/>
</dbReference>
<reference evidence="11" key="1">
    <citation type="submission" date="2020-06" db="EMBL/GenBank/DDBJ databases">
        <title>Draft genome of Bugula neritina, a colonial animal packing powerful symbionts and potential medicines.</title>
        <authorList>
            <person name="Rayko M."/>
        </authorList>
    </citation>
    <scope>NUCLEOTIDE SEQUENCE [LARGE SCALE GENOMIC DNA]</scope>
    <source>
        <strain evidence="11">Kwan_BN1</strain>
    </source>
</reference>
<evidence type="ECO:0000256" key="1">
    <source>
        <dbReference type="ARBA" id="ARBA00004514"/>
    </source>
</evidence>
<keyword evidence="3" id="KW-0963">Cytoplasm</keyword>
<evidence type="ECO:0000256" key="4">
    <source>
        <dbReference type="ARBA" id="ARBA00022540"/>
    </source>
</evidence>